<proteinExistence type="predicted"/>
<reference evidence="3 4" key="1">
    <citation type="journal article" name="Front. Microbiol.">
        <title>Sugar Metabolism of the First Thermophilic Planctomycete Thermogutta terrifontis: Comparative Genomic and Transcriptomic Approaches.</title>
        <authorList>
            <person name="Elcheninov A.G."/>
            <person name="Menzel P."/>
            <person name="Gudbergsdottir S.R."/>
            <person name="Slesarev A.I."/>
            <person name="Kadnikov V.V."/>
            <person name="Krogh A."/>
            <person name="Bonch-Osmolovskaya E.A."/>
            <person name="Peng X."/>
            <person name="Kublanov I.V."/>
        </authorList>
    </citation>
    <scope>NUCLEOTIDE SEQUENCE [LARGE SCALE GENOMIC DNA]</scope>
    <source>
        <strain evidence="3 4">R1</strain>
    </source>
</reference>
<accession>A0A286RCQ4</accession>
<feature type="domain" description="DDH" evidence="1">
    <location>
        <begin position="31"/>
        <end position="172"/>
    </location>
</feature>
<dbReference type="Gene3D" id="3.10.310.30">
    <property type="match status" value="1"/>
</dbReference>
<dbReference type="Pfam" id="PF02272">
    <property type="entry name" value="DHHA1"/>
    <property type="match status" value="1"/>
</dbReference>
<organism evidence="3 4">
    <name type="scientific">Thermogutta terrifontis</name>
    <dbReference type="NCBI Taxonomy" id="1331910"/>
    <lineage>
        <taxon>Bacteria</taxon>
        <taxon>Pseudomonadati</taxon>
        <taxon>Planctomycetota</taxon>
        <taxon>Planctomycetia</taxon>
        <taxon>Pirellulales</taxon>
        <taxon>Thermoguttaceae</taxon>
        <taxon>Thermogutta</taxon>
    </lineage>
</organism>
<dbReference type="InterPro" id="IPR001667">
    <property type="entry name" value="DDH_dom"/>
</dbReference>
<dbReference type="GO" id="GO:0003676">
    <property type="term" value="F:nucleic acid binding"/>
    <property type="evidence" value="ECO:0007669"/>
    <property type="project" value="InterPro"/>
</dbReference>
<dbReference type="InterPro" id="IPR038763">
    <property type="entry name" value="DHH_sf"/>
</dbReference>
<protein>
    <submittedName>
        <fullName evidence="3">3'-to-5' oligoribonuclease A</fullName>
    </submittedName>
</protein>
<dbReference type="InterPro" id="IPR003156">
    <property type="entry name" value="DHHA1_dom"/>
</dbReference>
<dbReference type="SUPFAM" id="SSF64182">
    <property type="entry name" value="DHH phosphoesterases"/>
    <property type="match status" value="1"/>
</dbReference>
<evidence type="ECO:0000259" key="2">
    <source>
        <dbReference type="Pfam" id="PF02272"/>
    </source>
</evidence>
<dbReference type="PANTHER" id="PTHR47618">
    <property type="entry name" value="BIFUNCTIONAL OLIGORIBONUCLEASE AND PAP PHOSPHATASE NRNA"/>
    <property type="match status" value="1"/>
</dbReference>
<dbReference type="PANTHER" id="PTHR47618:SF1">
    <property type="entry name" value="BIFUNCTIONAL OLIGORIBONUCLEASE AND PAP PHOSPHATASE NRNA"/>
    <property type="match status" value="1"/>
</dbReference>
<gene>
    <name evidence="3" type="ORF">THTE_1136</name>
</gene>
<name>A0A286RCQ4_9BACT</name>
<evidence type="ECO:0000313" key="3">
    <source>
        <dbReference type="EMBL" id="ASV73738.1"/>
    </source>
</evidence>
<sequence>MSCEQAPKIATTPLVVDWPRLLEVLQEHQRFLLTTHIRPDCDAIGSELALADVLRQMGRQVACVNAFSVPPALQFLDENQELIELRDLRAKEEIERADILVVLDTTAWAQLGDMGPVIKGFPRKKIVIDHHVSGDDLGAELFKDTQAEATGRIIAELVRRLGFSFTPRLGKLLFAAIATDTGWFRFNSVRAETFELAGELTRAGVVPDKLYRQLFENERLGRFRLMGRAMARAETELGGRIIHSYILNTDFAETGALSSDTEDIINTTLTVAGTELALMFIEHVPGQFKVSFRSRCHVDCSRLAAVFGGGGHRSAAGATVPGPLEVARARVLDAARRAMQQ</sequence>
<dbReference type="Pfam" id="PF01368">
    <property type="entry name" value="DHH"/>
    <property type="match status" value="1"/>
</dbReference>
<dbReference type="Gene3D" id="3.90.1640.10">
    <property type="entry name" value="inorganic pyrophosphatase (n-terminal core)"/>
    <property type="match status" value="1"/>
</dbReference>
<keyword evidence="4" id="KW-1185">Reference proteome</keyword>
<dbReference type="RefSeq" id="WP_237260199.1">
    <property type="nucleotide sequence ID" value="NZ_CP018477.1"/>
</dbReference>
<evidence type="ECO:0000259" key="1">
    <source>
        <dbReference type="Pfam" id="PF01368"/>
    </source>
</evidence>
<dbReference type="EMBL" id="CP018477">
    <property type="protein sequence ID" value="ASV73738.1"/>
    <property type="molecule type" value="Genomic_DNA"/>
</dbReference>
<evidence type="ECO:0000313" key="4">
    <source>
        <dbReference type="Proteomes" id="UP000215086"/>
    </source>
</evidence>
<dbReference type="InterPro" id="IPR051319">
    <property type="entry name" value="Oligoribo/pAp-PDE_c-di-AMP_PDE"/>
</dbReference>
<dbReference type="AlphaFoldDB" id="A0A286RCQ4"/>
<dbReference type="KEGG" id="ttf:THTE_1136"/>
<feature type="domain" description="DHHA1" evidence="2">
    <location>
        <begin position="255"/>
        <end position="338"/>
    </location>
</feature>
<dbReference type="Proteomes" id="UP000215086">
    <property type="component" value="Chromosome"/>
</dbReference>